<protein>
    <submittedName>
        <fullName evidence="1">Uncharacterized protein</fullName>
    </submittedName>
</protein>
<gene>
    <name evidence="1" type="ORF">AOC05_03865</name>
</gene>
<sequence>MFALQIEHGIKDFGMWMGADNADPLGRVASGVVGEGVYRPIGDDHYMVLDLDFVTSGEAEQFLGRLKTQVWSTPGASPALAGGPKTRVVEQLSAQDIAP</sequence>
<dbReference type="Proteomes" id="UP000062833">
    <property type="component" value="Chromosome"/>
</dbReference>
<dbReference type="EMBL" id="CP012677">
    <property type="protein sequence ID" value="ALE91671.1"/>
    <property type="molecule type" value="Genomic_DNA"/>
</dbReference>
<name>A0A0M4RMK6_9MICC</name>
<dbReference type="OrthoDB" id="4578588at2"/>
<accession>A0A0M4RMK6</accession>
<dbReference type="KEGG" id="aaq:AOC05_03865"/>
<evidence type="ECO:0000313" key="1">
    <source>
        <dbReference type="EMBL" id="ALE91671.1"/>
    </source>
</evidence>
<proteinExistence type="predicted"/>
<dbReference type="RefSeq" id="WP_062005841.1">
    <property type="nucleotide sequence ID" value="NZ_CP012677.1"/>
</dbReference>
<dbReference type="AlphaFoldDB" id="A0A0M4RMK6"/>
<reference evidence="2" key="1">
    <citation type="submission" date="2015-09" db="EMBL/GenBank/DDBJ databases">
        <title>Complete genome of Arthrobacter alpinus strain R3.8.</title>
        <authorList>
            <person name="See-Too W.S."/>
            <person name="Chan K.G."/>
        </authorList>
    </citation>
    <scope>NUCLEOTIDE SEQUENCE [LARGE SCALE GENOMIC DNA]</scope>
    <source>
        <strain evidence="2">R3.8</strain>
    </source>
</reference>
<dbReference type="PATRIC" id="fig|656366.3.peg.844"/>
<keyword evidence="2" id="KW-1185">Reference proteome</keyword>
<organism evidence="1 2">
    <name type="scientific">Arthrobacter alpinus</name>
    <dbReference type="NCBI Taxonomy" id="656366"/>
    <lineage>
        <taxon>Bacteria</taxon>
        <taxon>Bacillati</taxon>
        <taxon>Actinomycetota</taxon>
        <taxon>Actinomycetes</taxon>
        <taxon>Micrococcales</taxon>
        <taxon>Micrococcaceae</taxon>
        <taxon>Arthrobacter</taxon>
    </lineage>
</organism>
<evidence type="ECO:0000313" key="2">
    <source>
        <dbReference type="Proteomes" id="UP000062833"/>
    </source>
</evidence>